<dbReference type="InterPro" id="IPR017871">
    <property type="entry name" value="ABC_transporter-like_CS"/>
</dbReference>
<dbReference type="GO" id="GO:0016020">
    <property type="term" value="C:membrane"/>
    <property type="evidence" value="ECO:0007669"/>
    <property type="project" value="UniProtKB-SubCell"/>
</dbReference>
<feature type="transmembrane region" description="Helical" evidence="7">
    <location>
        <begin position="24"/>
        <end position="46"/>
    </location>
</feature>
<keyword evidence="2 7" id="KW-0812">Transmembrane</keyword>
<feature type="domain" description="ABC transporter" evidence="8">
    <location>
        <begin position="290"/>
        <end position="439"/>
    </location>
</feature>
<evidence type="ECO:0000259" key="9">
    <source>
        <dbReference type="PROSITE" id="PS50929"/>
    </source>
</evidence>
<dbReference type="SUPFAM" id="SSF52540">
    <property type="entry name" value="P-loop containing nucleoside triphosphate hydrolases"/>
    <property type="match status" value="1"/>
</dbReference>
<feature type="domain" description="ABC transmembrane type-1" evidence="9">
    <location>
        <begin position="26"/>
        <end position="250"/>
    </location>
</feature>
<dbReference type="PANTHER" id="PTHR24221:SF455">
    <property type="entry name" value="MULTIDRUG RESISTANCE PROTEIN PGP-3"/>
    <property type="match status" value="1"/>
</dbReference>
<dbReference type="PANTHER" id="PTHR24221">
    <property type="entry name" value="ATP-BINDING CASSETTE SUB-FAMILY B"/>
    <property type="match status" value="1"/>
</dbReference>
<dbReference type="STRING" id="29170.A0A368FDU0"/>
<organism evidence="10 11">
    <name type="scientific">Ancylostoma caninum</name>
    <name type="common">Dog hookworm</name>
    <dbReference type="NCBI Taxonomy" id="29170"/>
    <lineage>
        <taxon>Eukaryota</taxon>
        <taxon>Metazoa</taxon>
        <taxon>Ecdysozoa</taxon>
        <taxon>Nematoda</taxon>
        <taxon>Chromadorea</taxon>
        <taxon>Rhabditida</taxon>
        <taxon>Rhabditina</taxon>
        <taxon>Rhabditomorpha</taxon>
        <taxon>Strongyloidea</taxon>
        <taxon>Ancylostomatidae</taxon>
        <taxon>Ancylostomatinae</taxon>
        <taxon>Ancylostoma</taxon>
    </lineage>
</organism>
<dbReference type="PROSITE" id="PS50929">
    <property type="entry name" value="ABC_TM1F"/>
    <property type="match status" value="1"/>
</dbReference>
<dbReference type="Pfam" id="PF00005">
    <property type="entry name" value="ABC_tran"/>
    <property type="match status" value="2"/>
</dbReference>
<gene>
    <name evidence="10" type="ORF">ANCCAN_24484</name>
</gene>
<dbReference type="InterPro" id="IPR039421">
    <property type="entry name" value="Type_1_exporter"/>
</dbReference>
<keyword evidence="11" id="KW-1185">Reference proteome</keyword>
<dbReference type="GO" id="GO:0016887">
    <property type="term" value="F:ATP hydrolysis activity"/>
    <property type="evidence" value="ECO:0007669"/>
    <property type="project" value="InterPro"/>
</dbReference>
<evidence type="ECO:0000313" key="11">
    <source>
        <dbReference type="Proteomes" id="UP000252519"/>
    </source>
</evidence>
<dbReference type="SMART" id="SM00382">
    <property type="entry name" value="AAA"/>
    <property type="match status" value="1"/>
</dbReference>
<feature type="transmembrane region" description="Helical" evidence="7">
    <location>
        <begin position="149"/>
        <end position="169"/>
    </location>
</feature>
<evidence type="ECO:0000313" key="10">
    <source>
        <dbReference type="EMBL" id="RCN29758.1"/>
    </source>
</evidence>
<dbReference type="Pfam" id="PF00664">
    <property type="entry name" value="ABC_membrane"/>
    <property type="match status" value="1"/>
</dbReference>
<evidence type="ECO:0000256" key="2">
    <source>
        <dbReference type="ARBA" id="ARBA00022692"/>
    </source>
</evidence>
<dbReference type="InterPro" id="IPR036640">
    <property type="entry name" value="ABC1_TM_sf"/>
</dbReference>
<comment type="caution">
    <text evidence="10">The sequence shown here is derived from an EMBL/GenBank/DDBJ whole genome shotgun (WGS) entry which is preliminary data.</text>
</comment>
<dbReference type="Proteomes" id="UP000252519">
    <property type="component" value="Unassembled WGS sequence"/>
</dbReference>
<evidence type="ECO:0000256" key="3">
    <source>
        <dbReference type="ARBA" id="ARBA00022741"/>
    </source>
</evidence>
<dbReference type="InterPro" id="IPR027417">
    <property type="entry name" value="P-loop_NTPase"/>
</dbReference>
<dbReference type="GO" id="GO:0005524">
    <property type="term" value="F:ATP binding"/>
    <property type="evidence" value="ECO:0007669"/>
    <property type="project" value="UniProtKB-KW"/>
</dbReference>
<dbReference type="Gene3D" id="3.40.50.300">
    <property type="entry name" value="P-loop containing nucleotide triphosphate hydrolases"/>
    <property type="match status" value="2"/>
</dbReference>
<dbReference type="PROSITE" id="PS50893">
    <property type="entry name" value="ABC_TRANSPORTER_2"/>
    <property type="match status" value="1"/>
</dbReference>
<name>A0A368FDU0_ANCCA</name>
<evidence type="ECO:0000256" key="7">
    <source>
        <dbReference type="SAM" id="Phobius"/>
    </source>
</evidence>
<dbReference type="AlphaFoldDB" id="A0A368FDU0"/>
<dbReference type="SUPFAM" id="SSF90123">
    <property type="entry name" value="ABC transporter transmembrane region"/>
    <property type="match status" value="1"/>
</dbReference>
<dbReference type="CDD" id="cd18578">
    <property type="entry name" value="ABC_6TM_Pgp_ABCB1_D2_like"/>
    <property type="match status" value="1"/>
</dbReference>
<keyword evidence="4" id="KW-0067">ATP-binding</keyword>
<evidence type="ECO:0000256" key="4">
    <source>
        <dbReference type="ARBA" id="ARBA00022840"/>
    </source>
</evidence>
<keyword evidence="3" id="KW-0547">Nucleotide-binding</keyword>
<dbReference type="PROSITE" id="PS00211">
    <property type="entry name" value="ABC_TRANSPORTER_1"/>
    <property type="match status" value="1"/>
</dbReference>
<dbReference type="EMBL" id="JOJR01001793">
    <property type="protein sequence ID" value="RCN29758.1"/>
    <property type="molecule type" value="Genomic_DNA"/>
</dbReference>
<dbReference type="Gene3D" id="1.20.1560.10">
    <property type="entry name" value="ABC transporter type 1, transmembrane domain"/>
    <property type="match status" value="2"/>
</dbReference>
<dbReference type="InterPro" id="IPR003593">
    <property type="entry name" value="AAA+_ATPase"/>
</dbReference>
<reference evidence="10 11" key="1">
    <citation type="submission" date="2014-10" db="EMBL/GenBank/DDBJ databases">
        <title>Draft genome of the hookworm Ancylostoma caninum.</title>
        <authorList>
            <person name="Mitreva M."/>
        </authorList>
    </citation>
    <scope>NUCLEOTIDE SEQUENCE [LARGE SCALE GENOMIC DNA]</scope>
    <source>
        <strain evidence="10 11">Baltimore</strain>
    </source>
</reference>
<evidence type="ECO:0000256" key="6">
    <source>
        <dbReference type="ARBA" id="ARBA00023136"/>
    </source>
</evidence>
<dbReference type="InterPro" id="IPR011527">
    <property type="entry name" value="ABC1_TM_dom"/>
</dbReference>
<feature type="transmembrane region" description="Helical" evidence="7">
    <location>
        <begin position="66"/>
        <end position="92"/>
    </location>
</feature>
<comment type="subcellular location">
    <subcellularLocation>
        <location evidence="1">Membrane</location>
        <topology evidence="1">Multi-pass membrane protein</topology>
    </subcellularLocation>
</comment>
<dbReference type="OrthoDB" id="6500128at2759"/>
<keyword evidence="5 7" id="KW-1133">Transmembrane helix</keyword>
<evidence type="ECO:0000256" key="1">
    <source>
        <dbReference type="ARBA" id="ARBA00004141"/>
    </source>
</evidence>
<accession>A0A368FDU0</accession>
<protein>
    <submittedName>
        <fullName evidence="10">ABC transporter transmembrane region</fullName>
    </submittedName>
</protein>
<proteinExistence type="predicted"/>
<dbReference type="GO" id="GO:0140359">
    <property type="term" value="F:ABC-type transporter activity"/>
    <property type="evidence" value="ECO:0007669"/>
    <property type="project" value="InterPro"/>
</dbReference>
<evidence type="ECO:0000259" key="8">
    <source>
        <dbReference type="PROSITE" id="PS50893"/>
    </source>
</evidence>
<sequence>MLEEGAMEASLLDIFSYAKPELPMAFLALIITIIRGLTWPLFSIIYGKLFLLLSNPDPEQLASGSIINAVLFMVLAIGSGLTTFCSGTLFGITGEKMAMRLRMDVFKNIMRQDASYFDDPKHSTGALTTRLASDAPNVQAAIDQRLAEVMQGVSALLSGVIIAFCYGWNVAPCGLATALLLVIAQSSVAQYLKFRGQKDIDSAVEASRIVTESISNTKTIQALCKEDYMYKAYCAAAKEPHRRALVRASYFPEYIRARISAGIMFTMMRKRPKIDNMSHQGEKPDIKGDIALRNVYFSYPARRRALILQGMNLTAKHGQTVALVGASGCGKSTVIQLVERYYDALCGVVGYNTVVGTKGGLLSGGQKQRIAIARAIVRDPKILLLDEATSALDTESEKVVQEALDKARLGRTCLVIAHRLSTIQVCTTIWLILPEFSKY</sequence>
<keyword evidence="6 7" id="KW-0472">Membrane</keyword>
<dbReference type="InterPro" id="IPR003439">
    <property type="entry name" value="ABC_transporter-like_ATP-bd"/>
</dbReference>
<evidence type="ECO:0000256" key="5">
    <source>
        <dbReference type="ARBA" id="ARBA00022989"/>
    </source>
</evidence>